<feature type="transmembrane region" description="Helical" evidence="1">
    <location>
        <begin position="57"/>
        <end position="83"/>
    </location>
</feature>
<feature type="transmembrane region" description="Helical" evidence="1">
    <location>
        <begin position="132"/>
        <end position="154"/>
    </location>
</feature>
<keyword evidence="1" id="KW-0812">Transmembrane</keyword>
<sequence>MISKTLLLLRRVARNLVARVVFGAVLAFAMAFLSPLFEPLLPDEWEIKIGPDAVIPILNILATTMLTVTTFSLSVMVQAYQAAASQATPRAYRLHLSDTTTHTVLAVFTGAFLYSLTALVMFRAGLYPDNAAVMILGVTVLVIVAIIVSILRWIEHLSTLGSMDDTLQMVDRQARDPLYNALRRPALGGLPVAPDAEIPEAAWPLPAPSSGYLQFINMEALHDALTKADASITLIVSPGAHVLKGAPLGWVLGDIEERTALSNCFTFGEIRTAEQDARFGVVVLNETAVRALSPGINDPGTAVDVVHRLARLFSEAEPPKAQPPQFPRIEAPALTATQLMEDGFEPLIRAGAGHPEVIGTVLDTLAKLEHAEWRDLAQAARRTRAYALHHAQESIEVKEDRDALARRV</sequence>
<keyword evidence="1" id="KW-1133">Transmembrane helix</keyword>
<reference evidence="2 3" key="1">
    <citation type="journal article" date="2010" name="J. Bacteriol.">
        <title>Genome sequences of Pelagibaca bermudensis HTCC2601T and Maritimibacter alkaliphilus HTCC2654T, the type strains of two marine Roseobacter genera.</title>
        <authorList>
            <person name="Thrash J.C."/>
            <person name="Cho J.C."/>
            <person name="Ferriera S."/>
            <person name="Johnson J."/>
            <person name="Vergin K.L."/>
            <person name="Giovannoni S.J."/>
        </authorList>
    </citation>
    <scope>NUCLEOTIDE SEQUENCE [LARGE SCALE GENOMIC DNA]</scope>
    <source>
        <strain evidence="3">DSM 26914 / JCM 13377 / KCTC 12554 / HTCC2601</strain>
    </source>
</reference>
<accession>Q0FMN3</accession>
<dbReference type="HOGENOM" id="CLU_032303_0_0_5"/>
<dbReference type="Pfam" id="PF10011">
    <property type="entry name" value="DUF2254"/>
    <property type="match status" value="1"/>
</dbReference>
<dbReference type="Proteomes" id="UP000006230">
    <property type="component" value="Unassembled WGS sequence"/>
</dbReference>
<feature type="transmembrane region" description="Helical" evidence="1">
    <location>
        <begin position="104"/>
        <end position="126"/>
    </location>
</feature>
<dbReference type="EMBL" id="AATQ01000026">
    <property type="protein sequence ID" value="EAU45492.1"/>
    <property type="molecule type" value="Genomic_DNA"/>
</dbReference>
<dbReference type="STRING" id="314265.R2601_15250"/>
<name>Q0FMN3_SALBH</name>
<proteinExistence type="predicted"/>
<evidence type="ECO:0000313" key="2">
    <source>
        <dbReference type="EMBL" id="EAU45492.1"/>
    </source>
</evidence>
<dbReference type="InterPro" id="IPR018723">
    <property type="entry name" value="DUF2254_membrane"/>
</dbReference>
<keyword evidence="1" id="KW-0472">Membrane</keyword>
<dbReference type="AlphaFoldDB" id="Q0FMN3"/>
<evidence type="ECO:0008006" key="4">
    <source>
        <dbReference type="Google" id="ProtNLM"/>
    </source>
</evidence>
<protein>
    <recommendedName>
        <fullName evidence="4">DUF2254 domain-containing protein</fullName>
    </recommendedName>
</protein>
<gene>
    <name evidence="2" type="ORF">R2601_15250</name>
</gene>
<comment type="caution">
    <text evidence="2">The sequence shown here is derived from an EMBL/GenBank/DDBJ whole genome shotgun (WGS) entry which is preliminary data.</text>
</comment>
<evidence type="ECO:0000256" key="1">
    <source>
        <dbReference type="SAM" id="Phobius"/>
    </source>
</evidence>
<keyword evidence="3" id="KW-1185">Reference proteome</keyword>
<organism evidence="2 3">
    <name type="scientific">Salipiger bermudensis (strain DSM 26914 / JCM 13377 / KCTC 12554 / HTCC2601)</name>
    <name type="common">Pelagibaca bermudensis</name>
    <dbReference type="NCBI Taxonomy" id="314265"/>
    <lineage>
        <taxon>Bacteria</taxon>
        <taxon>Pseudomonadati</taxon>
        <taxon>Pseudomonadota</taxon>
        <taxon>Alphaproteobacteria</taxon>
        <taxon>Rhodobacterales</taxon>
        <taxon>Roseobacteraceae</taxon>
        <taxon>Salipiger</taxon>
    </lineage>
</organism>
<evidence type="ECO:0000313" key="3">
    <source>
        <dbReference type="Proteomes" id="UP000006230"/>
    </source>
</evidence>
<feature type="transmembrane region" description="Helical" evidence="1">
    <location>
        <begin position="16"/>
        <end position="37"/>
    </location>
</feature>
<dbReference type="eggNOG" id="COG4325">
    <property type="taxonomic scope" value="Bacteria"/>
</dbReference>